<dbReference type="Gene3D" id="1.10.12.10">
    <property type="entry name" value="Lyase 2-enoyl-coa Hydratase, Chain A, domain 2"/>
    <property type="match status" value="1"/>
</dbReference>
<keyword evidence="2" id="KW-0456">Lyase</keyword>
<dbReference type="Gene3D" id="3.90.226.10">
    <property type="entry name" value="2-enoyl-CoA Hydratase, Chain A, domain 1"/>
    <property type="match status" value="1"/>
</dbReference>
<gene>
    <name evidence="3" type="ORF">GJU40_08740</name>
</gene>
<dbReference type="EMBL" id="WKKI01000013">
    <property type="protein sequence ID" value="MRX72237.1"/>
    <property type="molecule type" value="Genomic_DNA"/>
</dbReference>
<comment type="caution">
    <text evidence="3">The sequence shown here is derived from an EMBL/GenBank/DDBJ whole genome shotgun (WGS) entry which is preliminary data.</text>
</comment>
<evidence type="ECO:0000256" key="1">
    <source>
        <dbReference type="ARBA" id="ARBA00005254"/>
    </source>
</evidence>
<organism evidence="3 4">
    <name type="scientific">Metabacillus lacus</name>
    <dbReference type="NCBI Taxonomy" id="1983721"/>
    <lineage>
        <taxon>Bacteria</taxon>
        <taxon>Bacillati</taxon>
        <taxon>Bacillota</taxon>
        <taxon>Bacilli</taxon>
        <taxon>Bacillales</taxon>
        <taxon>Bacillaceae</taxon>
        <taxon>Metabacillus</taxon>
    </lineage>
</organism>
<dbReference type="AlphaFoldDB" id="A0A7X2IZ90"/>
<reference evidence="3 4" key="1">
    <citation type="submission" date="2019-11" db="EMBL/GenBank/DDBJ databases">
        <title>Bacillus lacus genome.</title>
        <authorList>
            <person name="Allen C.J."/>
            <person name="Newman J.D."/>
        </authorList>
    </citation>
    <scope>NUCLEOTIDE SEQUENCE [LARGE SCALE GENOMIC DNA]</scope>
    <source>
        <strain evidence="3 4">KCTC 33946</strain>
    </source>
</reference>
<keyword evidence="4" id="KW-1185">Reference proteome</keyword>
<sequence>MSSYVQVTKEEGAALVTIDHPPLNVMSAEVVEELLAAFQELERDKNIVAVVLTGAGSTAFMAGADIKEFPSWMGKKGIKEDFMKNHEFLYKLDVFPKPTIAVLNGLTYGGGCELALAFDMIIAEQHASIALPEIKLGLFPGGGGTQRLPRAIGSALAKEMMYTGDAISAERAERIGLVNAVVPRGEGIAKGMELAKRISRHSLPALSKIKKAVDAGLQTTLQKGLEYEAELFEEVFQTEDVREGVTAFFEKRKPVFVHK</sequence>
<dbReference type="InterPro" id="IPR001753">
    <property type="entry name" value="Enoyl-CoA_hydra/iso"/>
</dbReference>
<comment type="similarity">
    <text evidence="1">Belongs to the enoyl-CoA hydratase/isomerase family.</text>
</comment>
<dbReference type="Pfam" id="PF00378">
    <property type="entry name" value="ECH_1"/>
    <property type="match status" value="1"/>
</dbReference>
<dbReference type="FunFam" id="1.10.12.10:FF:000001">
    <property type="entry name" value="Probable enoyl-CoA hydratase, mitochondrial"/>
    <property type="match status" value="1"/>
</dbReference>
<evidence type="ECO:0000313" key="3">
    <source>
        <dbReference type="EMBL" id="MRX72237.1"/>
    </source>
</evidence>
<evidence type="ECO:0000313" key="4">
    <source>
        <dbReference type="Proteomes" id="UP000448867"/>
    </source>
</evidence>
<dbReference type="FunFam" id="3.90.226.10:FF:000009">
    <property type="entry name" value="Carnitinyl-CoA dehydratase"/>
    <property type="match status" value="1"/>
</dbReference>
<dbReference type="CDD" id="cd06558">
    <property type="entry name" value="crotonase-like"/>
    <property type="match status" value="1"/>
</dbReference>
<dbReference type="InterPro" id="IPR014748">
    <property type="entry name" value="Enoyl-CoA_hydra_C"/>
</dbReference>
<dbReference type="GO" id="GO:0016836">
    <property type="term" value="F:hydro-lyase activity"/>
    <property type="evidence" value="ECO:0007669"/>
    <property type="project" value="UniProtKB-ARBA"/>
</dbReference>
<dbReference type="SUPFAM" id="SSF52096">
    <property type="entry name" value="ClpP/crotonase"/>
    <property type="match status" value="1"/>
</dbReference>
<dbReference type="OrthoDB" id="9775794at2"/>
<protein>
    <submittedName>
        <fullName evidence="3">Enoyl-CoA hydratase</fullName>
    </submittedName>
</protein>
<proteinExistence type="inferred from homology"/>
<dbReference type="InterPro" id="IPR029045">
    <property type="entry name" value="ClpP/crotonase-like_dom_sf"/>
</dbReference>
<name>A0A7X2IZ90_9BACI</name>
<dbReference type="GO" id="GO:0006635">
    <property type="term" value="P:fatty acid beta-oxidation"/>
    <property type="evidence" value="ECO:0007669"/>
    <property type="project" value="TreeGrafter"/>
</dbReference>
<accession>A0A7X2IZ90</accession>
<dbReference type="PANTHER" id="PTHR11941:SF54">
    <property type="entry name" value="ENOYL-COA HYDRATASE, MITOCHONDRIAL"/>
    <property type="match status" value="1"/>
</dbReference>
<dbReference type="PANTHER" id="PTHR11941">
    <property type="entry name" value="ENOYL-COA HYDRATASE-RELATED"/>
    <property type="match status" value="1"/>
</dbReference>
<dbReference type="Proteomes" id="UP000448867">
    <property type="component" value="Unassembled WGS sequence"/>
</dbReference>
<evidence type="ECO:0000256" key="2">
    <source>
        <dbReference type="ARBA" id="ARBA00023239"/>
    </source>
</evidence>
<dbReference type="RefSeq" id="WP_154307376.1">
    <property type="nucleotide sequence ID" value="NZ_WKKI01000013.1"/>
</dbReference>